<feature type="compositionally biased region" description="Polar residues" evidence="1">
    <location>
        <begin position="30"/>
        <end position="55"/>
    </location>
</feature>
<gene>
    <name evidence="3" type="ORF">EGYM00163_LOCUS29257</name>
</gene>
<dbReference type="PANTHER" id="PTHR45884:SF2">
    <property type="entry name" value="N-ACETYLTRANSFERASE ECO"/>
    <property type="match status" value="1"/>
</dbReference>
<feature type="region of interest" description="Disordered" evidence="1">
    <location>
        <begin position="318"/>
        <end position="338"/>
    </location>
</feature>
<dbReference type="InterPro" id="IPR028009">
    <property type="entry name" value="ESCO_Acetyltransf_dom"/>
</dbReference>
<reference evidence="3" key="1">
    <citation type="submission" date="2021-01" db="EMBL/GenBank/DDBJ databases">
        <authorList>
            <person name="Corre E."/>
            <person name="Pelletier E."/>
            <person name="Niang G."/>
            <person name="Scheremetjew M."/>
            <person name="Finn R."/>
            <person name="Kale V."/>
            <person name="Holt S."/>
            <person name="Cochrane G."/>
            <person name="Meng A."/>
            <person name="Brown T."/>
            <person name="Cohen L."/>
        </authorList>
    </citation>
    <scope>NUCLEOTIDE SEQUENCE</scope>
    <source>
        <strain evidence="3">CCMP1594</strain>
    </source>
</reference>
<dbReference type="PANTHER" id="PTHR45884">
    <property type="entry name" value="N-ACETYLTRANSFERASE ECO"/>
    <property type="match status" value="1"/>
</dbReference>
<proteinExistence type="predicted"/>
<dbReference type="EMBL" id="HBJA01083927">
    <property type="protein sequence ID" value="CAE0818089.1"/>
    <property type="molecule type" value="Transcribed_RNA"/>
</dbReference>
<feature type="domain" description="N-acetyltransferase ESCO acetyl-transferase" evidence="2">
    <location>
        <begin position="376"/>
        <end position="442"/>
    </location>
</feature>
<dbReference type="AlphaFoldDB" id="A0A7S4LBB7"/>
<sequence length="443" mass="49036">MRTFHRQDSGVVLLKESKTPLQPKRRSPRKSLSVQGQQPQKTPKVSPASTAQTPIPMQRRGVRARPGCVQEPPSKKAKSSIGRHQPAVPTKDRVVLPDKHRAALKSEAASATTHRKSPKTTKGAQPTPPPALPRASLAPVSQRQEARATILPTSASPQLSTGFVAKANSLQANCLFPPYLVLQRRDVDCLKEKAVWYGDDDDCVLMQPTTGIHHRKLSAALHLMDTELGHAMDTEKDKESMTFFYVDGHRRVLGVAVVERIDTAYLLQDDPNGKVSPAQGLRDGARCDGAQGIKSQSEGESDRQLRNVDLEVDWKARRTPESHLQSQPKAASPGACAGGPGMGTEWGMHWDCGERARIWAEKAHSCKSAEERFEWCMCGISRIWVHQTARRQGIASRLLEVARENLVYGFMIPRQQVAFSQPTIDGKLFALDYTGTMQLMVYY</sequence>
<evidence type="ECO:0000313" key="3">
    <source>
        <dbReference type="EMBL" id="CAE0818089.1"/>
    </source>
</evidence>
<accession>A0A7S4LBB7</accession>
<feature type="region of interest" description="Disordered" evidence="1">
    <location>
        <begin position="1"/>
        <end position="147"/>
    </location>
</feature>
<evidence type="ECO:0000259" key="2">
    <source>
        <dbReference type="Pfam" id="PF13880"/>
    </source>
</evidence>
<protein>
    <recommendedName>
        <fullName evidence="2">N-acetyltransferase ESCO acetyl-transferase domain-containing protein</fullName>
    </recommendedName>
</protein>
<evidence type="ECO:0000256" key="1">
    <source>
        <dbReference type="SAM" id="MobiDB-lite"/>
    </source>
</evidence>
<feature type="region of interest" description="Disordered" evidence="1">
    <location>
        <begin position="272"/>
        <end position="306"/>
    </location>
</feature>
<dbReference type="GO" id="GO:0007064">
    <property type="term" value="P:mitotic sister chromatid cohesion"/>
    <property type="evidence" value="ECO:0007669"/>
    <property type="project" value="TreeGrafter"/>
</dbReference>
<dbReference type="GO" id="GO:0005634">
    <property type="term" value="C:nucleus"/>
    <property type="evidence" value="ECO:0007669"/>
    <property type="project" value="TreeGrafter"/>
</dbReference>
<organism evidence="3">
    <name type="scientific">Eutreptiella gymnastica</name>
    <dbReference type="NCBI Taxonomy" id="73025"/>
    <lineage>
        <taxon>Eukaryota</taxon>
        <taxon>Discoba</taxon>
        <taxon>Euglenozoa</taxon>
        <taxon>Euglenida</taxon>
        <taxon>Spirocuta</taxon>
        <taxon>Euglenophyceae</taxon>
        <taxon>Eutreptiales</taxon>
        <taxon>Eutreptiaceae</taxon>
        <taxon>Eutreptiella</taxon>
    </lineage>
</organism>
<name>A0A7S4LBB7_9EUGL</name>
<feature type="compositionally biased region" description="Basic and acidic residues" evidence="1">
    <location>
        <begin position="90"/>
        <end position="101"/>
    </location>
</feature>
<dbReference type="CDD" id="cd04301">
    <property type="entry name" value="NAT_SF"/>
    <property type="match status" value="1"/>
</dbReference>
<dbReference type="GO" id="GO:0061733">
    <property type="term" value="F:protein-lysine-acetyltransferase activity"/>
    <property type="evidence" value="ECO:0007669"/>
    <property type="project" value="TreeGrafter"/>
</dbReference>
<dbReference type="GO" id="GO:0000785">
    <property type="term" value="C:chromatin"/>
    <property type="evidence" value="ECO:0007669"/>
    <property type="project" value="TreeGrafter"/>
</dbReference>
<dbReference type="Pfam" id="PF13880">
    <property type="entry name" value="Acetyltransf_13"/>
    <property type="match status" value="1"/>
</dbReference>